<comment type="caution">
    <text evidence="1">The sequence shown here is derived from an EMBL/GenBank/DDBJ whole genome shotgun (WGS) entry which is preliminary data.</text>
</comment>
<organism evidence="1 2">
    <name type="scientific">Brucella pseudogrignonensis</name>
    <dbReference type="NCBI Taxonomy" id="419475"/>
    <lineage>
        <taxon>Bacteria</taxon>
        <taxon>Pseudomonadati</taxon>
        <taxon>Pseudomonadota</taxon>
        <taxon>Alphaproteobacteria</taxon>
        <taxon>Hyphomicrobiales</taxon>
        <taxon>Brucellaceae</taxon>
        <taxon>Brucella/Ochrobactrum group</taxon>
        <taxon>Brucella</taxon>
    </lineage>
</organism>
<dbReference type="AlphaFoldDB" id="A0A256G4L5"/>
<dbReference type="EMBL" id="NNRM01000046">
    <property type="protein sequence ID" value="OYR21978.1"/>
    <property type="molecule type" value="Genomic_DNA"/>
</dbReference>
<sequence>MSSYFYRSYYEPVYSRVLREALRRSGYIIDVSPQRRTADLAAAKLLLDDFLIARRDEKPSI</sequence>
<reference evidence="1 2" key="1">
    <citation type="submission" date="2017-07" db="EMBL/GenBank/DDBJ databases">
        <title>Phylogenetic study on the rhizospheric bacterium Ochrobactrum sp. A44.</title>
        <authorList>
            <person name="Krzyzanowska D.M."/>
            <person name="Ossowicki A."/>
            <person name="Rajewska M."/>
            <person name="Maciag T."/>
            <person name="Kaczynski Z."/>
            <person name="Czerwicka M."/>
            <person name="Jafra S."/>
        </authorList>
    </citation>
    <scope>NUCLEOTIDE SEQUENCE [LARGE SCALE GENOMIC DNA]</scope>
    <source>
        <strain evidence="1 2">CCUG 30717</strain>
    </source>
</reference>
<dbReference type="Proteomes" id="UP000216188">
    <property type="component" value="Unassembled WGS sequence"/>
</dbReference>
<keyword evidence="2" id="KW-1185">Reference proteome</keyword>
<proteinExistence type="predicted"/>
<accession>A0A256G4L5</accession>
<evidence type="ECO:0000313" key="2">
    <source>
        <dbReference type="Proteomes" id="UP000216188"/>
    </source>
</evidence>
<gene>
    <name evidence="1" type="ORF">CEV34_4779</name>
</gene>
<name>A0A256G4L5_9HYPH</name>
<protein>
    <submittedName>
        <fullName evidence="1">Uncharacterized protein</fullName>
    </submittedName>
</protein>
<evidence type="ECO:0000313" key="1">
    <source>
        <dbReference type="EMBL" id="OYR21978.1"/>
    </source>
</evidence>